<proteinExistence type="predicted"/>
<gene>
    <name evidence="1" type="ORF">NCTC6754_07351</name>
</gene>
<sequence length="105" mass="12176">MRRASLLQPFSNGFQAIHRHPRTVRAATAGRPLASRGRFKQFFFRHRLLHFVEDAAIGRHDKLSVRQRFCRLNKLTGGAHRIGHLDNGLRRFRVNQKSGIGIDFF</sequence>
<dbReference type="AlphaFoldDB" id="A0A3S4KDA0"/>
<dbReference type="EMBL" id="LR134190">
    <property type="protein sequence ID" value="VEB61975.1"/>
    <property type="molecule type" value="Genomic_DNA"/>
</dbReference>
<organism evidence="1 2">
    <name type="scientific">Salmonella enterica I</name>
    <dbReference type="NCBI Taxonomy" id="59201"/>
    <lineage>
        <taxon>Bacteria</taxon>
        <taxon>Pseudomonadati</taxon>
        <taxon>Pseudomonadota</taxon>
        <taxon>Gammaproteobacteria</taxon>
        <taxon>Enterobacterales</taxon>
        <taxon>Enterobacteriaceae</taxon>
        <taxon>Salmonella</taxon>
    </lineage>
</organism>
<dbReference type="Proteomes" id="UP000269208">
    <property type="component" value="Chromosome"/>
</dbReference>
<protein>
    <submittedName>
        <fullName evidence="1">Uncharacterized protein</fullName>
    </submittedName>
</protein>
<accession>A0A3S4KDA0</accession>
<evidence type="ECO:0000313" key="2">
    <source>
        <dbReference type="Proteomes" id="UP000269208"/>
    </source>
</evidence>
<reference evidence="1 2" key="1">
    <citation type="submission" date="2018-12" db="EMBL/GenBank/DDBJ databases">
        <authorList>
            <consortium name="Pathogen Informatics"/>
        </authorList>
    </citation>
    <scope>NUCLEOTIDE SEQUENCE [LARGE SCALE GENOMIC DNA]</scope>
    <source>
        <strain evidence="1 2">NCTC6754</strain>
    </source>
</reference>
<name>A0A3S4KDA0_SALET</name>
<evidence type="ECO:0000313" key="1">
    <source>
        <dbReference type="EMBL" id="VEB61975.1"/>
    </source>
</evidence>